<evidence type="ECO:0000313" key="2">
    <source>
        <dbReference type="Proteomes" id="UP000216363"/>
    </source>
</evidence>
<protein>
    <submittedName>
        <fullName evidence="1">Uncharacterized protein</fullName>
    </submittedName>
</protein>
<dbReference type="Proteomes" id="UP000216363">
    <property type="component" value="Unassembled WGS sequence"/>
</dbReference>
<organism evidence="1 2">
    <name type="scientific">Brucella lupini</name>
    <dbReference type="NCBI Taxonomy" id="255457"/>
    <lineage>
        <taxon>Bacteria</taxon>
        <taxon>Pseudomonadati</taxon>
        <taxon>Pseudomonadota</taxon>
        <taxon>Alphaproteobacteria</taxon>
        <taxon>Hyphomicrobiales</taxon>
        <taxon>Brucellaceae</taxon>
        <taxon>Brucella/Ochrobactrum group</taxon>
        <taxon>Brucella</taxon>
    </lineage>
</organism>
<reference evidence="1 2" key="1">
    <citation type="submission" date="2017-07" db="EMBL/GenBank/DDBJ databases">
        <title>Draft genome of Ochrobactrum lupini type strain LUP21.</title>
        <authorList>
            <person name="Krzyzanowska D.M."/>
            <person name="Jafra S."/>
        </authorList>
    </citation>
    <scope>NUCLEOTIDE SEQUENCE [LARGE SCALE GENOMIC DNA]</scope>
    <source>
        <strain evidence="1 2">LUP21</strain>
    </source>
</reference>
<dbReference type="EMBL" id="NNRN01000065">
    <property type="protein sequence ID" value="OYR23857.1"/>
    <property type="molecule type" value="Genomic_DNA"/>
</dbReference>
<evidence type="ECO:0000313" key="1">
    <source>
        <dbReference type="EMBL" id="OYR23857.1"/>
    </source>
</evidence>
<sequence length="46" mass="5283">MRETVASGFSTLLLRRQAQFQKSANVLEIAILGIMEMQQYHSILMQ</sequence>
<gene>
    <name evidence="1" type="ORF">CES86_5253</name>
</gene>
<dbReference type="AlphaFoldDB" id="A0A256G9R4"/>
<accession>A0A256G9R4</accession>
<name>A0A256G9R4_9HYPH</name>
<comment type="caution">
    <text evidence="1">The sequence shown here is derived from an EMBL/GenBank/DDBJ whole genome shotgun (WGS) entry which is preliminary data.</text>
</comment>
<proteinExistence type="predicted"/>